<dbReference type="AlphaFoldDB" id="A0A2W5T1C6"/>
<accession>A0A2W5T1C6</accession>
<gene>
    <name evidence="2" type="ORF">DI536_23500</name>
</gene>
<dbReference type="Proteomes" id="UP000249061">
    <property type="component" value="Unassembled WGS sequence"/>
</dbReference>
<dbReference type="Gene3D" id="3.90.1200.10">
    <property type="match status" value="1"/>
</dbReference>
<name>A0A2W5T1C6_9BACT</name>
<dbReference type="Pfam" id="PF01636">
    <property type="entry name" value="APH"/>
    <property type="match status" value="1"/>
</dbReference>
<evidence type="ECO:0000313" key="3">
    <source>
        <dbReference type="Proteomes" id="UP000249061"/>
    </source>
</evidence>
<keyword evidence="2" id="KW-0808">Transferase</keyword>
<evidence type="ECO:0000313" key="2">
    <source>
        <dbReference type="EMBL" id="PZR08862.1"/>
    </source>
</evidence>
<sequence>MPERYVRAPMEDRIRAALASHGAELKQVKPLHGGACQENFRVDIELEGKPLRLALRSDAPSSLPGSIRRREEFQVIEAAVRAGVKTPAARWLHDSLLRDGASAYFLDWVPGEAIGRRVVRNPELEAARQQLPESLAQTLARIHSVKDALPFPKPQSPSLAALEQLRTMLDGIPAPYPAIEYAIAWLQAHAPTNEEVVLVHGDFRTGNFMVTPEGFAALLDWEFAHLGSPYEDLAWVSVRDWRFNRLDQPVGGFAKRAPFYAAYERTSGRTVDLAQIFWWEICGNVRWAVGSLYQGERYLSGQQQDLELIAIARRSVEMEFEALRLIQRGRVE</sequence>
<protein>
    <submittedName>
        <fullName evidence="2">Phosphotransferase family protein</fullName>
    </submittedName>
</protein>
<dbReference type="SUPFAM" id="SSF56112">
    <property type="entry name" value="Protein kinase-like (PK-like)"/>
    <property type="match status" value="1"/>
</dbReference>
<reference evidence="2 3" key="1">
    <citation type="submission" date="2017-08" db="EMBL/GenBank/DDBJ databases">
        <title>Infants hospitalized years apart are colonized by the same room-sourced microbial strains.</title>
        <authorList>
            <person name="Brooks B."/>
            <person name="Olm M.R."/>
            <person name="Firek B.A."/>
            <person name="Baker R."/>
            <person name="Thomas B.C."/>
            <person name="Morowitz M.J."/>
            <person name="Banfield J.F."/>
        </authorList>
    </citation>
    <scope>NUCLEOTIDE SEQUENCE [LARGE SCALE GENOMIC DNA]</scope>
    <source>
        <strain evidence="2">S2_003_000_R2_14</strain>
    </source>
</reference>
<evidence type="ECO:0000259" key="1">
    <source>
        <dbReference type="Pfam" id="PF01636"/>
    </source>
</evidence>
<feature type="domain" description="Aminoglycoside phosphotransferase" evidence="1">
    <location>
        <begin position="28"/>
        <end position="257"/>
    </location>
</feature>
<dbReference type="InterPro" id="IPR011009">
    <property type="entry name" value="Kinase-like_dom_sf"/>
</dbReference>
<dbReference type="InterPro" id="IPR051678">
    <property type="entry name" value="AGP_Transferase"/>
</dbReference>
<dbReference type="PANTHER" id="PTHR21310:SF57">
    <property type="entry name" value="BLR2944 PROTEIN"/>
    <property type="match status" value="1"/>
</dbReference>
<proteinExistence type="predicted"/>
<dbReference type="EMBL" id="QFQP01000023">
    <property type="protein sequence ID" value="PZR08862.1"/>
    <property type="molecule type" value="Genomic_DNA"/>
</dbReference>
<dbReference type="PANTHER" id="PTHR21310">
    <property type="entry name" value="AMINOGLYCOSIDE PHOSPHOTRANSFERASE-RELATED-RELATED"/>
    <property type="match status" value="1"/>
</dbReference>
<dbReference type="InterPro" id="IPR002575">
    <property type="entry name" value="Aminoglycoside_PTrfase"/>
</dbReference>
<comment type="caution">
    <text evidence="2">The sequence shown here is derived from an EMBL/GenBank/DDBJ whole genome shotgun (WGS) entry which is preliminary data.</text>
</comment>
<dbReference type="CDD" id="cd05154">
    <property type="entry name" value="ACAD10_11_N-like"/>
    <property type="match status" value="1"/>
</dbReference>
<organism evidence="2 3">
    <name type="scientific">Archangium gephyra</name>
    <dbReference type="NCBI Taxonomy" id="48"/>
    <lineage>
        <taxon>Bacteria</taxon>
        <taxon>Pseudomonadati</taxon>
        <taxon>Myxococcota</taxon>
        <taxon>Myxococcia</taxon>
        <taxon>Myxococcales</taxon>
        <taxon>Cystobacterineae</taxon>
        <taxon>Archangiaceae</taxon>
        <taxon>Archangium</taxon>
    </lineage>
</organism>
<dbReference type="InterPro" id="IPR041726">
    <property type="entry name" value="ACAD10_11_N"/>
</dbReference>
<dbReference type="GO" id="GO:0016740">
    <property type="term" value="F:transferase activity"/>
    <property type="evidence" value="ECO:0007669"/>
    <property type="project" value="UniProtKB-KW"/>
</dbReference>